<dbReference type="Proteomes" id="UP000308600">
    <property type="component" value="Unassembled WGS sequence"/>
</dbReference>
<protein>
    <submittedName>
        <fullName evidence="1">Uncharacterized protein</fullName>
    </submittedName>
</protein>
<dbReference type="EMBL" id="ML208580">
    <property type="protein sequence ID" value="TFK62455.1"/>
    <property type="molecule type" value="Genomic_DNA"/>
</dbReference>
<sequence length="341" mass="38090">MEKPSQPLPPNDFNHITDFNAHCAYKRCLAAEEKLGGLTKDSRCRLICIRLLGYMLREAPTSAGRQELATEIIRCQGDESLHELGLIYQGHFIRCFRSIKGHTPKPSHHPSAPSFDQAVSFNFAQLQPTPSSHEKAKKSALERDGYCCMITRRVDSTSFMKGLVLHDGQHMLTTARAAHIFDRSTNEDLDNEEKRLYAASVHTILDRFGRVDTIAELNGANVHRLENILTLSPEFHDWFDQLRFWLERDPTPTAVTSAMLVTLGSRITFTTHDSTTHPLPSPRLLELHAACARIAHLSGAGEYADKVLRDMETIGVLANDGSSDVLTHALLLSTARPIPAY</sequence>
<name>A0ACD3A9Q0_9AGAR</name>
<keyword evidence="2" id="KW-1185">Reference proteome</keyword>
<evidence type="ECO:0000313" key="1">
    <source>
        <dbReference type="EMBL" id="TFK62455.1"/>
    </source>
</evidence>
<reference evidence="1 2" key="1">
    <citation type="journal article" date="2019" name="Nat. Ecol. Evol.">
        <title>Megaphylogeny resolves global patterns of mushroom evolution.</title>
        <authorList>
            <person name="Varga T."/>
            <person name="Krizsan K."/>
            <person name="Foldi C."/>
            <person name="Dima B."/>
            <person name="Sanchez-Garcia M."/>
            <person name="Sanchez-Ramirez S."/>
            <person name="Szollosi G.J."/>
            <person name="Szarkandi J.G."/>
            <person name="Papp V."/>
            <person name="Albert L."/>
            <person name="Andreopoulos W."/>
            <person name="Angelini C."/>
            <person name="Antonin V."/>
            <person name="Barry K.W."/>
            <person name="Bougher N.L."/>
            <person name="Buchanan P."/>
            <person name="Buyck B."/>
            <person name="Bense V."/>
            <person name="Catcheside P."/>
            <person name="Chovatia M."/>
            <person name="Cooper J."/>
            <person name="Damon W."/>
            <person name="Desjardin D."/>
            <person name="Finy P."/>
            <person name="Geml J."/>
            <person name="Haridas S."/>
            <person name="Hughes K."/>
            <person name="Justo A."/>
            <person name="Karasinski D."/>
            <person name="Kautmanova I."/>
            <person name="Kiss B."/>
            <person name="Kocsube S."/>
            <person name="Kotiranta H."/>
            <person name="LaButti K.M."/>
            <person name="Lechner B.E."/>
            <person name="Liimatainen K."/>
            <person name="Lipzen A."/>
            <person name="Lukacs Z."/>
            <person name="Mihaltcheva S."/>
            <person name="Morgado L.N."/>
            <person name="Niskanen T."/>
            <person name="Noordeloos M.E."/>
            <person name="Ohm R.A."/>
            <person name="Ortiz-Santana B."/>
            <person name="Ovrebo C."/>
            <person name="Racz N."/>
            <person name="Riley R."/>
            <person name="Savchenko A."/>
            <person name="Shiryaev A."/>
            <person name="Soop K."/>
            <person name="Spirin V."/>
            <person name="Szebenyi C."/>
            <person name="Tomsovsky M."/>
            <person name="Tulloss R.E."/>
            <person name="Uehling J."/>
            <person name="Grigoriev I.V."/>
            <person name="Vagvolgyi C."/>
            <person name="Papp T."/>
            <person name="Martin F.M."/>
            <person name="Miettinen O."/>
            <person name="Hibbett D.S."/>
            <person name="Nagy L.G."/>
        </authorList>
    </citation>
    <scope>NUCLEOTIDE SEQUENCE [LARGE SCALE GENOMIC DNA]</scope>
    <source>
        <strain evidence="1 2">NL-1719</strain>
    </source>
</reference>
<gene>
    <name evidence="1" type="ORF">BDN72DRAFT_777064</name>
</gene>
<proteinExistence type="predicted"/>
<evidence type="ECO:0000313" key="2">
    <source>
        <dbReference type="Proteomes" id="UP000308600"/>
    </source>
</evidence>
<accession>A0ACD3A9Q0</accession>
<organism evidence="1 2">
    <name type="scientific">Pluteus cervinus</name>
    <dbReference type="NCBI Taxonomy" id="181527"/>
    <lineage>
        <taxon>Eukaryota</taxon>
        <taxon>Fungi</taxon>
        <taxon>Dikarya</taxon>
        <taxon>Basidiomycota</taxon>
        <taxon>Agaricomycotina</taxon>
        <taxon>Agaricomycetes</taxon>
        <taxon>Agaricomycetidae</taxon>
        <taxon>Agaricales</taxon>
        <taxon>Pluteineae</taxon>
        <taxon>Pluteaceae</taxon>
        <taxon>Pluteus</taxon>
    </lineage>
</organism>